<gene>
    <name evidence="1" type="ORF">V22_37660</name>
</gene>
<dbReference type="AlphaFoldDB" id="A0A517TDP8"/>
<dbReference type="Proteomes" id="UP000319976">
    <property type="component" value="Chromosome"/>
</dbReference>
<organism evidence="1 2">
    <name type="scientific">Calycomorphotria hydatis</name>
    <dbReference type="NCBI Taxonomy" id="2528027"/>
    <lineage>
        <taxon>Bacteria</taxon>
        <taxon>Pseudomonadati</taxon>
        <taxon>Planctomycetota</taxon>
        <taxon>Planctomycetia</taxon>
        <taxon>Planctomycetales</taxon>
        <taxon>Planctomycetaceae</taxon>
        <taxon>Calycomorphotria</taxon>
    </lineage>
</organism>
<dbReference type="KEGG" id="chya:V22_37660"/>
<reference evidence="1 2" key="1">
    <citation type="submission" date="2019-02" db="EMBL/GenBank/DDBJ databases">
        <title>Deep-cultivation of Planctomycetes and their phenomic and genomic characterization uncovers novel biology.</title>
        <authorList>
            <person name="Wiegand S."/>
            <person name="Jogler M."/>
            <person name="Boedeker C."/>
            <person name="Pinto D."/>
            <person name="Vollmers J."/>
            <person name="Rivas-Marin E."/>
            <person name="Kohn T."/>
            <person name="Peeters S.H."/>
            <person name="Heuer A."/>
            <person name="Rast P."/>
            <person name="Oberbeckmann S."/>
            <person name="Bunk B."/>
            <person name="Jeske O."/>
            <person name="Meyerdierks A."/>
            <person name="Storesund J.E."/>
            <person name="Kallscheuer N."/>
            <person name="Luecker S."/>
            <person name="Lage O.M."/>
            <person name="Pohl T."/>
            <person name="Merkel B.J."/>
            <person name="Hornburger P."/>
            <person name="Mueller R.-W."/>
            <person name="Bruemmer F."/>
            <person name="Labrenz M."/>
            <person name="Spormann A.M."/>
            <person name="Op den Camp H."/>
            <person name="Overmann J."/>
            <person name="Amann R."/>
            <person name="Jetten M.S.M."/>
            <person name="Mascher T."/>
            <person name="Medema M.H."/>
            <person name="Devos D.P."/>
            <person name="Kaster A.-K."/>
            <person name="Ovreas L."/>
            <person name="Rohde M."/>
            <person name="Galperin M.Y."/>
            <person name="Jogler C."/>
        </authorList>
    </citation>
    <scope>NUCLEOTIDE SEQUENCE [LARGE SCALE GENOMIC DNA]</scope>
    <source>
        <strain evidence="1 2">V22</strain>
    </source>
</reference>
<sequence length="138" mass="15041">MKHCLVLIITVAAVCLLSGCNSQKGPDRIRVFGEVTIGGEPVVEGKIYFEPVVSQSNDAPAGFAIINKGNFDSNNGRGKGVLPGPHTLKVSGKIGEIGKAQFYRNIPVEQDIESRPSELHIEISREHAEPYRFEPEEV</sequence>
<dbReference type="PROSITE" id="PS51257">
    <property type="entry name" value="PROKAR_LIPOPROTEIN"/>
    <property type="match status" value="1"/>
</dbReference>
<dbReference type="OrthoDB" id="289094at2"/>
<evidence type="ECO:0000313" key="1">
    <source>
        <dbReference type="EMBL" id="QDT66498.1"/>
    </source>
</evidence>
<accession>A0A517TDP8</accession>
<proteinExistence type="predicted"/>
<protein>
    <submittedName>
        <fullName evidence="1">Uncharacterized protein</fullName>
    </submittedName>
</protein>
<name>A0A517TDP8_9PLAN</name>
<keyword evidence="2" id="KW-1185">Reference proteome</keyword>
<evidence type="ECO:0000313" key="2">
    <source>
        <dbReference type="Proteomes" id="UP000319976"/>
    </source>
</evidence>
<dbReference type="EMBL" id="CP036316">
    <property type="protein sequence ID" value="QDT66498.1"/>
    <property type="molecule type" value="Genomic_DNA"/>
</dbReference>